<evidence type="ECO:0000256" key="1">
    <source>
        <dbReference type="SAM" id="MobiDB-lite"/>
    </source>
</evidence>
<evidence type="ECO:0000313" key="2">
    <source>
        <dbReference type="EMBL" id="KAH3889260.1"/>
    </source>
</evidence>
<name>A0A9D4S3K5_DREPO</name>
<feature type="region of interest" description="Disordered" evidence="1">
    <location>
        <begin position="1"/>
        <end position="29"/>
    </location>
</feature>
<reference evidence="2" key="2">
    <citation type="submission" date="2020-11" db="EMBL/GenBank/DDBJ databases">
        <authorList>
            <person name="McCartney M.A."/>
            <person name="Auch B."/>
            <person name="Kono T."/>
            <person name="Mallez S."/>
            <person name="Becker A."/>
            <person name="Gohl D.M."/>
            <person name="Silverstein K.A.T."/>
            <person name="Koren S."/>
            <person name="Bechman K.B."/>
            <person name="Herman A."/>
            <person name="Abrahante J.E."/>
            <person name="Garbe J."/>
        </authorList>
    </citation>
    <scope>NUCLEOTIDE SEQUENCE</scope>
    <source>
        <strain evidence="2">Duluth1</strain>
        <tissue evidence="2">Whole animal</tissue>
    </source>
</reference>
<dbReference type="EMBL" id="JAIWYP010000001">
    <property type="protein sequence ID" value="KAH3889260.1"/>
    <property type="molecule type" value="Genomic_DNA"/>
</dbReference>
<reference evidence="2" key="1">
    <citation type="journal article" date="2019" name="bioRxiv">
        <title>The Genome of the Zebra Mussel, Dreissena polymorpha: A Resource for Invasive Species Research.</title>
        <authorList>
            <person name="McCartney M.A."/>
            <person name="Auch B."/>
            <person name="Kono T."/>
            <person name="Mallez S."/>
            <person name="Zhang Y."/>
            <person name="Obille A."/>
            <person name="Becker A."/>
            <person name="Abrahante J.E."/>
            <person name="Garbe J."/>
            <person name="Badalamenti J.P."/>
            <person name="Herman A."/>
            <person name="Mangelson H."/>
            <person name="Liachko I."/>
            <person name="Sullivan S."/>
            <person name="Sone E.D."/>
            <person name="Koren S."/>
            <person name="Silverstein K.A.T."/>
            <person name="Beckman K.B."/>
            <person name="Gohl D.M."/>
        </authorList>
    </citation>
    <scope>NUCLEOTIDE SEQUENCE</scope>
    <source>
        <strain evidence="2">Duluth1</strain>
        <tissue evidence="2">Whole animal</tissue>
    </source>
</reference>
<protein>
    <submittedName>
        <fullName evidence="2">Uncharacterized protein</fullName>
    </submittedName>
</protein>
<proteinExistence type="predicted"/>
<sequence>MFNSGRSYRGGFMRRRAGPVPRYGFRGDKARASRGRGHFYFDMQASADSKNFIPRGSSRGSARQ</sequence>
<keyword evidence="3" id="KW-1185">Reference proteome</keyword>
<dbReference type="Proteomes" id="UP000828390">
    <property type="component" value="Unassembled WGS sequence"/>
</dbReference>
<comment type="caution">
    <text evidence="2">The sequence shown here is derived from an EMBL/GenBank/DDBJ whole genome shotgun (WGS) entry which is preliminary data.</text>
</comment>
<evidence type="ECO:0000313" key="3">
    <source>
        <dbReference type="Proteomes" id="UP000828390"/>
    </source>
</evidence>
<gene>
    <name evidence="2" type="ORF">DPMN_013313</name>
</gene>
<accession>A0A9D4S3K5</accession>
<organism evidence="2 3">
    <name type="scientific">Dreissena polymorpha</name>
    <name type="common">Zebra mussel</name>
    <name type="synonym">Mytilus polymorpha</name>
    <dbReference type="NCBI Taxonomy" id="45954"/>
    <lineage>
        <taxon>Eukaryota</taxon>
        <taxon>Metazoa</taxon>
        <taxon>Spiralia</taxon>
        <taxon>Lophotrochozoa</taxon>
        <taxon>Mollusca</taxon>
        <taxon>Bivalvia</taxon>
        <taxon>Autobranchia</taxon>
        <taxon>Heteroconchia</taxon>
        <taxon>Euheterodonta</taxon>
        <taxon>Imparidentia</taxon>
        <taxon>Neoheterodontei</taxon>
        <taxon>Myida</taxon>
        <taxon>Dreissenoidea</taxon>
        <taxon>Dreissenidae</taxon>
        <taxon>Dreissena</taxon>
    </lineage>
</organism>
<dbReference type="AlphaFoldDB" id="A0A9D4S3K5"/>